<comment type="caution">
    <text evidence="2">The sequence shown here is derived from an EMBL/GenBank/DDBJ whole genome shotgun (WGS) entry which is preliminary data.</text>
</comment>
<dbReference type="Proteomes" id="UP001157034">
    <property type="component" value="Unassembled WGS sequence"/>
</dbReference>
<proteinExistence type="predicted"/>
<dbReference type="EMBL" id="BSVB01000001">
    <property type="protein sequence ID" value="GMA93634.1"/>
    <property type="molecule type" value="Genomic_DNA"/>
</dbReference>
<feature type="region of interest" description="Disordered" evidence="1">
    <location>
        <begin position="61"/>
        <end position="87"/>
    </location>
</feature>
<feature type="region of interest" description="Disordered" evidence="1">
    <location>
        <begin position="1"/>
        <end position="27"/>
    </location>
</feature>
<evidence type="ECO:0000313" key="3">
    <source>
        <dbReference type="Proteomes" id="UP001157034"/>
    </source>
</evidence>
<dbReference type="RefSeq" id="WP_284252513.1">
    <property type="nucleotide sequence ID" value="NZ_BSVB01000001.1"/>
</dbReference>
<evidence type="ECO:0000313" key="2">
    <source>
        <dbReference type="EMBL" id="GMA93634.1"/>
    </source>
</evidence>
<name>A0ABQ6K2S0_9MICO</name>
<accession>A0ABQ6K2S0</accession>
<reference evidence="3" key="1">
    <citation type="journal article" date="2019" name="Int. J. Syst. Evol. Microbiol.">
        <title>The Global Catalogue of Microorganisms (GCM) 10K type strain sequencing project: providing services to taxonomists for standard genome sequencing and annotation.</title>
        <authorList>
            <consortium name="The Broad Institute Genomics Platform"/>
            <consortium name="The Broad Institute Genome Sequencing Center for Infectious Disease"/>
            <person name="Wu L."/>
            <person name="Ma J."/>
        </authorList>
    </citation>
    <scope>NUCLEOTIDE SEQUENCE [LARGE SCALE GENOMIC DNA]</scope>
    <source>
        <strain evidence="3">NBRC 108894</strain>
    </source>
</reference>
<keyword evidence="3" id="KW-1185">Reference proteome</keyword>
<organism evidence="2 3">
    <name type="scientific">Pseudolysinimonas kribbensis</name>
    <dbReference type="NCBI Taxonomy" id="433641"/>
    <lineage>
        <taxon>Bacteria</taxon>
        <taxon>Bacillati</taxon>
        <taxon>Actinomycetota</taxon>
        <taxon>Actinomycetes</taxon>
        <taxon>Micrococcales</taxon>
        <taxon>Microbacteriaceae</taxon>
        <taxon>Pseudolysinimonas</taxon>
    </lineage>
</organism>
<evidence type="ECO:0000256" key="1">
    <source>
        <dbReference type="SAM" id="MobiDB-lite"/>
    </source>
</evidence>
<protein>
    <submittedName>
        <fullName evidence="2">Uncharacterized protein</fullName>
    </submittedName>
</protein>
<sequence>MPPVPGSAAAVDVPDGAGVGVPPPGPGVPVGATLGAIGAAVGPAGGALPMRPGAFVRPVASPSVIDGEADDEPVRAGERGSGGAAAG</sequence>
<gene>
    <name evidence="2" type="ORF">GCM10025881_04580</name>
</gene>